<dbReference type="AlphaFoldDB" id="A0A4U0XSN1"/>
<dbReference type="Proteomes" id="UP000309340">
    <property type="component" value="Unassembled WGS sequence"/>
</dbReference>
<protein>
    <submittedName>
        <fullName evidence="2">Uncharacterized protein</fullName>
    </submittedName>
</protein>
<evidence type="ECO:0000256" key="1">
    <source>
        <dbReference type="SAM" id="MobiDB-lite"/>
    </source>
</evidence>
<evidence type="ECO:0000313" key="2">
    <source>
        <dbReference type="EMBL" id="TKA77965.1"/>
    </source>
</evidence>
<comment type="caution">
    <text evidence="2">The sequence shown here is derived from an EMBL/GenBank/DDBJ whole genome shotgun (WGS) entry which is preliminary data.</text>
</comment>
<feature type="region of interest" description="Disordered" evidence="1">
    <location>
        <begin position="1"/>
        <end position="52"/>
    </location>
</feature>
<name>A0A4U0XSN1_9PEZI</name>
<reference evidence="2 3" key="1">
    <citation type="submission" date="2017-03" db="EMBL/GenBank/DDBJ databases">
        <title>Genomes of endolithic fungi from Antarctica.</title>
        <authorList>
            <person name="Coleine C."/>
            <person name="Masonjones S."/>
            <person name="Stajich J.E."/>
        </authorList>
    </citation>
    <scope>NUCLEOTIDE SEQUENCE [LARGE SCALE GENOMIC DNA]</scope>
    <source>
        <strain evidence="2 3">CCFEE 5184</strain>
    </source>
</reference>
<dbReference type="EMBL" id="NAJQ01000124">
    <property type="protein sequence ID" value="TKA77965.1"/>
    <property type="molecule type" value="Genomic_DNA"/>
</dbReference>
<evidence type="ECO:0000313" key="3">
    <source>
        <dbReference type="Proteomes" id="UP000309340"/>
    </source>
</evidence>
<sequence length="221" mass="25893">MSSSDYESVSSEKETPQKRTKARPQQRTPKCKHDEASRTPKSPPADPDPTLQSRLACLDKTQELNAIPHKDAGALAMIAAICKLANEQPWQKLVIYRSRHLPEYPEAHDDETAWETYEYARWEVVSRLLDFVFFHIEIVVALGRVEYRSLWVYTQYEESIPARILAFVDFLTTKSDKLSWNRDIVIRKWAADWDVAKWIEVFQVDTAAYQEEEELLDFRIW</sequence>
<accession>A0A4U0XSN1</accession>
<gene>
    <name evidence="2" type="ORF">B0A55_05805</name>
</gene>
<keyword evidence="3" id="KW-1185">Reference proteome</keyword>
<organism evidence="2 3">
    <name type="scientific">Friedmanniomyces simplex</name>
    <dbReference type="NCBI Taxonomy" id="329884"/>
    <lineage>
        <taxon>Eukaryota</taxon>
        <taxon>Fungi</taxon>
        <taxon>Dikarya</taxon>
        <taxon>Ascomycota</taxon>
        <taxon>Pezizomycotina</taxon>
        <taxon>Dothideomycetes</taxon>
        <taxon>Dothideomycetidae</taxon>
        <taxon>Mycosphaerellales</taxon>
        <taxon>Teratosphaeriaceae</taxon>
        <taxon>Friedmanniomyces</taxon>
    </lineage>
</organism>
<dbReference type="OrthoDB" id="3820480at2759"/>
<proteinExistence type="predicted"/>